<keyword evidence="4" id="KW-1185">Reference proteome</keyword>
<evidence type="ECO:0000313" key="3">
    <source>
        <dbReference type="EMBL" id="MBB3836770.1"/>
    </source>
</evidence>
<dbReference type="InterPro" id="IPR026444">
    <property type="entry name" value="Secre_tail"/>
</dbReference>
<dbReference type="Pfam" id="PF18911">
    <property type="entry name" value="PKD_4"/>
    <property type="match status" value="2"/>
</dbReference>
<evidence type="ECO:0000256" key="1">
    <source>
        <dbReference type="SAM" id="SignalP"/>
    </source>
</evidence>
<dbReference type="NCBIfam" id="TIGR04183">
    <property type="entry name" value="Por_Secre_tail"/>
    <property type="match status" value="1"/>
</dbReference>
<dbReference type="PROSITE" id="PS50093">
    <property type="entry name" value="PKD"/>
    <property type="match status" value="2"/>
</dbReference>
<dbReference type="Gene3D" id="2.60.40.10">
    <property type="entry name" value="Immunoglobulins"/>
    <property type="match status" value="2"/>
</dbReference>
<feature type="chain" id="PRO_5031398824" evidence="1">
    <location>
        <begin position="25"/>
        <end position="1230"/>
    </location>
</feature>
<dbReference type="Pfam" id="PF18962">
    <property type="entry name" value="Por_Secre_tail"/>
    <property type="match status" value="1"/>
</dbReference>
<dbReference type="InterPro" id="IPR022409">
    <property type="entry name" value="PKD/Chitinase_dom"/>
</dbReference>
<dbReference type="SUPFAM" id="SSF49299">
    <property type="entry name" value="PKD domain"/>
    <property type="match status" value="2"/>
</dbReference>
<keyword evidence="1" id="KW-0732">Signal</keyword>
<dbReference type="InterPro" id="IPR000601">
    <property type="entry name" value="PKD_dom"/>
</dbReference>
<dbReference type="NCBIfam" id="TIGR01451">
    <property type="entry name" value="B_ant_repeat"/>
    <property type="match status" value="1"/>
</dbReference>
<dbReference type="CDD" id="cd00146">
    <property type="entry name" value="PKD"/>
    <property type="match status" value="2"/>
</dbReference>
<protein>
    <submittedName>
        <fullName evidence="3">Putative repeat protein (TIGR01451 family)</fullName>
    </submittedName>
</protein>
<dbReference type="SMART" id="SM00089">
    <property type="entry name" value="PKD"/>
    <property type="match status" value="2"/>
</dbReference>
<dbReference type="Proteomes" id="UP000541352">
    <property type="component" value="Unassembled WGS sequence"/>
</dbReference>
<feature type="signal peptide" evidence="1">
    <location>
        <begin position="1"/>
        <end position="24"/>
    </location>
</feature>
<dbReference type="EMBL" id="JACIBY010000001">
    <property type="protein sequence ID" value="MBB3836770.1"/>
    <property type="molecule type" value="Genomic_DNA"/>
</dbReference>
<reference evidence="3 4" key="1">
    <citation type="submission" date="2020-08" db="EMBL/GenBank/DDBJ databases">
        <title>Genomic Encyclopedia of Type Strains, Phase IV (KMG-IV): sequencing the most valuable type-strain genomes for metagenomic binning, comparative biology and taxonomic classification.</title>
        <authorList>
            <person name="Goeker M."/>
        </authorList>
    </citation>
    <scope>NUCLEOTIDE SEQUENCE [LARGE SCALE GENOMIC DNA]</scope>
    <source>
        <strain evidence="3 4">DSM 17976</strain>
    </source>
</reference>
<sequence>MRQPFTTHWWRILLFWCLSIGAIAQNTTTSQEANLGGYFLKKVVSNSTTPTGVGFTYTIFYTIPAGSPATTITDVVPSPLVVDNVIATAVCGTPSVSQTTVVGGTQVSYQIPATASTCSGSFQINVKFPAGTTCNGETARNRACLRTSTGADLCTGYVSTTAQATDPWKVYKVPSGLAYTGGTCQWATLSDTVEYIVSVYKNTGLYGFLNLENASIVDRMPAGAVFISGAPIAPATGTITASGTNITWTGLGTLDATQNYFQRQAKIKIYYPGFAVSTSRTNKAVLTGDLGKPTSPNCGKHADSLQICVTKSAPVTSGQISKYSYVSGNAIGCAGYYNIVVCNNGTSPLTSFNVYDNIPTGITVTSIQVTGTAANPVTVNVNSANVLVNATSTQTYTATLGTNPAIYFQNNGTLAVGACVSYRINFTINSLASNNILNCASLRYPMPNPTTVRTSCNTIAIYPPTTNVCAFKEICNKQTTYNQGQVLRYRLRVQNIGTAVLSGTYINDLLNANLQYVGNETYYTSSNYSPVCTAGSGIPVGTTAWTGVSTAHAGNNLRWNIPTIGTSCANVYYPNCGQYGTAGVPFYFIEFDVKVLNNAAVGVIPNFFRVHSNLSAVLATSNTEYLTTNAVFGFTLDKKVSKDNGATFATSAVTNPNTNVIYRLGLTKTGAALKNLLFFDMLPRDNVTTDYLMLNRAVSRGSQFDVLHQNFVGATPLSASSTYANSVNICLPDLSYSPGGCNTTTWTAAALSARNVKANFGSSFMPTATQQYDFRALVSATAQNTQKACNTFAATAAALMYINNANTDVNLTPSESNLACVSIDAAAVNCCEKTQIVQTDKLCCSKLKVACPVKQIKVTLTNGTFTNLAWACNPAPTSYVGTSTYTFTPTGTCDSTTVDACFKATSSGNVVVTYNITFANGTTCTKTESKKCCCTPAITVPKTACLGLPVTLRLVTSDCPVQNVLWNFGDGFTSTALNPSHAYANPGTYTVTLTYDNGCGKQTLTYQIVVAKCVCTVTPCISYAATGLQVLFNSTGSASTYPISAYHWDFGDGNWSNSATFSHTYLSAGTYNVCLTVYADNGNGPCECVAKACRTITVTPGMGTAGNCAQMLPANLLSDPSNAAAREAAVEVTPALEEEKELEPSLLKVMPNPFENVMKVKLDNLLKSRSLTDKSQLELHTIQGKLVKTVTLNGNANEVEVSTQELPAGTYILSYKRNGKVESSVKVVKE</sequence>
<comment type="caution">
    <text evidence="3">The sequence shown here is derived from an EMBL/GenBank/DDBJ whole genome shotgun (WGS) entry which is preliminary data.</text>
</comment>
<evidence type="ECO:0000313" key="4">
    <source>
        <dbReference type="Proteomes" id="UP000541352"/>
    </source>
</evidence>
<proteinExistence type="predicted"/>
<accession>A0A7W5ZHM8</accession>
<name>A0A7W5ZHM8_9BACT</name>
<dbReference type="InterPro" id="IPR013783">
    <property type="entry name" value="Ig-like_fold"/>
</dbReference>
<organism evidence="3 4">
    <name type="scientific">Runella defluvii</name>
    <dbReference type="NCBI Taxonomy" id="370973"/>
    <lineage>
        <taxon>Bacteria</taxon>
        <taxon>Pseudomonadati</taxon>
        <taxon>Bacteroidota</taxon>
        <taxon>Cytophagia</taxon>
        <taxon>Cytophagales</taxon>
        <taxon>Spirosomataceae</taxon>
        <taxon>Runella</taxon>
    </lineage>
</organism>
<feature type="domain" description="PKD" evidence="2">
    <location>
        <begin position="1024"/>
        <end position="1083"/>
    </location>
</feature>
<dbReference type="InterPro" id="IPR035986">
    <property type="entry name" value="PKD_dom_sf"/>
</dbReference>
<gene>
    <name evidence="3" type="ORF">FHS57_000752</name>
</gene>
<dbReference type="RefSeq" id="WP_183971539.1">
    <property type="nucleotide sequence ID" value="NZ_JACIBY010000001.1"/>
</dbReference>
<feature type="domain" description="PKD" evidence="2">
    <location>
        <begin position="933"/>
        <end position="1010"/>
    </location>
</feature>
<dbReference type="AlphaFoldDB" id="A0A7W5ZHM8"/>
<evidence type="ECO:0000259" key="2">
    <source>
        <dbReference type="PROSITE" id="PS50093"/>
    </source>
</evidence>
<dbReference type="InterPro" id="IPR047589">
    <property type="entry name" value="DUF11_rpt"/>
</dbReference>